<evidence type="ECO:0000313" key="2">
    <source>
        <dbReference type="EMBL" id="QNN42797.1"/>
    </source>
</evidence>
<keyword evidence="3" id="KW-1185">Reference proteome</keyword>
<gene>
    <name evidence="2" type="ORF">H9L23_01380</name>
</gene>
<feature type="transmembrane region" description="Helical" evidence="1">
    <location>
        <begin position="69"/>
        <end position="88"/>
    </location>
</feature>
<feature type="transmembrane region" description="Helical" evidence="1">
    <location>
        <begin position="154"/>
        <end position="170"/>
    </location>
</feature>
<dbReference type="EMBL" id="CP060723">
    <property type="protein sequence ID" value="QNN42797.1"/>
    <property type="molecule type" value="Genomic_DNA"/>
</dbReference>
<proteinExistence type="predicted"/>
<dbReference type="KEGG" id="proe:H9L23_01380"/>
<name>A0A7G9QHH2_9SPHI</name>
<keyword evidence="1" id="KW-1133">Transmembrane helix</keyword>
<feature type="transmembrane region" description="Helical" evidence="1">
    <location>
        <begin position="43"/>
        <end position="63"/>
    </location>
</feature>
<sequence length="202" mass="23942">MEFEDIQKSWHQQAVQPSPDTEMLNLQQNNWQKNQQKLKRANVGMSLGFLAAMVGIGWVYISFKDEYGMAFKLSIAVIYFLMIAFLFVSWRSYSFKQINAVSNNQDYIEQQIKKLMWQKDVITKYTWIYTVLLWMAMMLYIWEITMEATPTFRYTAMAITSLYIFGITFWNRVKKKQRQLDEINVLINDLGEMRSGLNSSLK</sequence>
<feature type="transmembrane region" description="Helical" evidence="1">
    <location>
        <begin position="122"/>
        <end position="142"/>
    </location>
</feature>
<dbReference type="AlphaFoldDB" id="A0A7G9QHH2"/>
<keyword evidence="1" id="KW-0472">Membrane</keyword>
<evidence type="ECO:0000313" key="3">
    <source>
        <dbReference type="Proteomes" id="UP000515806"/>
    </source>
</evidence>
<protein>
    <submittedName>
        <fullName evidence="2">Uncharacterized protein</fullName>
    </submittedName>
</protein>
<dbReference type="Proteomes" id="UP000515806">
    <property type="component" value="Chromosome"/>
</dbReference>
<organism evidence="2 3">
    <name type="scientific">Pedobacter roseus</name>
    <dbReference type="NCBI Taxonomy" id="336820"/>
    <lineage>
        <taxon>Bacteria</taxon>
        <taxon>Pseudomonadati</taxon>
        <taxon>Bacteroidota</taxon>
        <taxon>Sphingobacteriia</taxon>
        <taxon>Sphingobacteriales</taxon>
        <taxon>Sphingobacteriaceae</taxon>
        <taxon>Pedobacter</taxon>
    </lineage>
</organism>
<reference evidence="2 3" key="1">
    <citation type="submission" date="2020-08" db="EMBL/GenBank/DDBJ databases">
        <title>Genome sequence of Pedobacter roseus KACC 11594T.</title>
        <authorList>
            <person name="Hyun D.-W."/>
            <person name="Bae J.-W."/>
        </authorList>
    </citation>
    <scope>NUCLEOTIDE SEQUENCE [LARGE SCALE GENOMIC DNA]</scope>
    <source>
        <strain evidence="2 3">KACC 11594</strain>
    </source>
</reference>
<accession>A0A7G9QHH2</accession>
<evidence type="ECO:0000256" key="1">
    <source>
        <dbReference type="SAM" id="Phobius"/>
    </source>
</evidence>
<keyword evidence="1" id="KW-0812">Transmembrane</keyword>
<dbReference type="RefSeq" id="WP_187593305.1">
    <property type="nucleotide sequence ID" value="NZ_CP060723.1"/>
</dbReference>